<proteinExistence type="predicted"/>
<sequence length="37" mass="4274">MFKGINSESINIEVVNPVRPDLYPSIYYFWILGGEVI</sequence>
<protein>
    <submittedName>
        <fullName evidence="1">Unannotated protein</fullName>
    </submittedName>
</protein>
<name>A0A6J6GG92_9ZZZZ</name>
<evidence type="ECO:0000313" key="1">
    <source>
        <dbReference type="EMBL" id="CAB4600247.1"/>
    </source>
</evidence>
<organism evidence="1">
    <name type="scientific">freshwater metagenome</name>
    <dbReference type="NCBI Taxonomy" id="449393"/>
    <lineage>
        <taxon>unclassified sequences</taxon>
        <taxon>metagenomes</taxon>
        <taxon>ecological metagenomes</taxon>
    </lineage>
</organism>
<accession>A0A6J6GG92</accession>
<dbReference type="EMBL" id="CAEZUI010000100">
    <property type="protein sequence ID" value="CAB4600247.1"/>
    <property type="molecule type" value="Genomic_DNA"/>
</dbReference>
<gene>
    <name evidence="1" type="ORF">UFOPK1807_00779</name>
</gene>
<reference evidence="1" key="1">
    <citation type="submission" date="2020-05" db="EMBL/GenBank/DDBJ databases">
        <authorList>
            <person name="Chiriac C."/>
            <person name="Salcher M."/>
            <person name="Ghai R."/>
            <person name="Kavagutti S V."/>
        </authorList>
    </citation>
    <scope>NUCLEOTIDE SEQUENCE</scope>
</reference>
<dbReference type="AlphaFoldDB" id="A0A6J6GG92"/>